<name>A0A2Z6R7G4_9GLOM</name>
<dbReference type="SUPFAM" id="SSF54695">
    <property type="entry name" value="POZ domain"/>
    <property type="match status" value="1"/>
</dbReference>
<reference evidence="3 5" key="1">
    <citation type="submission" date="2017-11" db="EMBL/GenBank/DDBJ databases">
        <title>The genome of Rhizophagus clarus HR1 reveals common genetic basis of auxotrophy among arbuscular mycorrhizal fungi.</title>
        <authorList>
            <person name="Kobayashi Y."/>
        </authorList>
    </citation>
    <scope>NUCLEOTIDE SEQUENCE [LARGE SCALE GENOMIC DNA]</scope>
    <source>
        <strain evidence="3 5">HR1</strain>
    </source>
</reference>
<dbReference type="InterPro" id="IPR011705">
    <property type="entry name" value="BACK"/>
</dbReference>
<evidence type="ECO:0008006" key="6">
    <source>
        <dbReference type="Google" id="ProtNLM"/>
    </source>
</evidence>
<reference evidence="4" key="2">
    <citation type="submission" date="2019-10" db="EMBL/GenBank/DDBJ databases">
        <title>Conservation and host-specific expression of non-tandemly repeated heterogenous ribosome RNA gene in arbuscular mycorrhizal fungi.</title>
        <authorList>
            <person name="Maeda T."/>
            <person name="Kobayashi Y."/>
            <person name="Nakagawa T."/>
            <person name="Ezawa T."/>
            <person name="Yamaguchi K."/>
            <person name="Bino T."/>
            <person name="Nishimoto Y."/>
            <person name="Shigenobu S."/>
            <person name="Kawaguchi M."/>
        </authorList>
    </citation>
    <scope>NUCLEOTIDE SEQUENCE</scope>
    <source>
        <strain evidence="4">HR1</strain>
    </source>
</reference>
<dbReference type="InterPro" id="IPR011333">
    <property type="entry name" value="SKP1/BTB/POZ_sf"/>
</dbReference>
<evidence type="ECO:0000259" key="1">
    <source>
        <dbReference type="PROSITE" id="PS50097"/>
    </source>
</evidence>
<proteinExistence type="predicted"/>
<dbReference type="Pfam" id="PF07534">
    <property type="entry name" value="TLD"/>
    <property type="match status" value="1"/>
</dbReference>
<dbReference type="InterPro" id="IPR006571">
    <property type="entry name" value="TLDc_dom"/>
</dbReference>
<dbReference type="Gene3D" id="3.30.710.10">
    <property type="entry name" value="Potassium Channel Kv1.1, Chain A"/>
    <property type="match status" value="1"/>
</dbReference>
<dbReference type="CDD" id="cd18186">
    <property type="entry name" value="BTB_POZ_ZBTB_KLHL-like"/>
    <property type="match status" value="1"/>
</dbReference>
<evidence type="ECO:0000313" key="4">
    <source>
        <dbReference type="EMBL" id="GES87721.1"/>
    </source>
</evidence>
<gene>
    <name evidence="4" type="ORF">RCL2_001470700</name>
    <name evidence="3" type="ORF">RclHR1_02090005</name>
</gene>
<dbReference type="Proteomes" id="UP000615446">
    <property type="component" value="Unassembled WGS sequence"/>
</dbReference>
<dbReference type="InterPro" id="IPR000210">
    <property type="entry name" value="BTB/POZ_dom"/>
</dbReference>
<evidence type="ECO:0000259" key="2">
    <source>
        <dbReference type="PROSITE" id="PS51886"/>
    </source>
</evidence>
<organism evidence="3 5">
    <name type="scientific">Rhizophagus clarus</name>
    <dbReference type="NCBI Taxonomy" id="94130"/>
    <lineage>
        <taxon>Eukaryota</taxon>
        <taxon>Fungi</taxon>
        <taxon>Fungi incertae sedis</taxon>
        <taxon>Mucoromycota</taxon>
        <taxon>Glomeromycotina</taxon>
        <taxon>Glomeromycetes</taxon>
        <taxon>Glomerales</taxon>
        <taxon>Glomeraceae</taxon>
        <taxon>Rhizophagus</taxon>
    </lineage>
</organism>
<dbReference type="PROSITE" id="PS50097">
    <property type="entry name" value="BTB"/>
    <property type="match status" value="1"/>
</dbReference>
<sequence>MASIFHTSLSNDLSLILCDSDDYNVIIQVGENQNIKEFRAHSVILRARSSYFKGALSNYWITKKNDMIMFNKPNVTPNVFGMILKYIYTGELDLTKQSSEDILRLLIASDELLIDELIEYIQDYLIEKRTSWVRKNFVYVLNNVSKFIRYKKLQSYCLETICEDPESFITSKNFLSLDKEILYSILERDDLQIKEIDAWDYLVKWGIEQTHGFGSGNNDRTKWNRENYESLKKTLYPFIYLIRFIEFSITDFLDKVQPYKDIIPNHIYEEVKNFYYIGTLPKTITLPSRIGKFESKIIKPNLANIIINWINNKDSRTINDPHYKFKLIYRGSRDGMNSNSFRYRCKGRVASLVLIRVQSSGKIFGGYSSIGLSSIGDDYSIGEYGFRFYDASDNFIFSFENSKDTQNMKLSRVVNHSKAILDYTAGFNFGRSSLCMSDQNLYLSNYYGNYENNLNTNTIYTIEEIETFIVSKQ</sequence>
<dbReference type="PANTHER" id="PTHR45774">
    <property type="entry name" value="BTB/POZ DOMAIN-CONTAINING"/>
    <property type="match status" value="1"/>
</dbReference>
<dbReference type="OrthoDB" id="2370416at2759"/>
<feature type="domain" description="TLDc" evidence="2">
    <location>
        <begin position="296"/>
        <end position="471"/>
    </location>
</feature>
<dbReference type="Proteomes" id="UP000247702">
    <property type="component" value="Unassembled WGS sequence"/>
</dbReference>
<feature type="domain" description="BTB" evidence="1">
    <location>
        <begin position="23"/>
        <end position="96"/>
    </location>
</feature>
<protein>
    <recommendedName>
        <fullName evidence="6">BTB domain-containing protein</fullName>
    </recommendedName>
</protein>
<dbReference type="Gene3D" id="1.25.40.420">
    <property type="match status" value="1"/>
</dbReference>
<keyword evidence="5" id="KW-1185">Reference proteome</keyword>
<evidence type="ECO:0000313" key="5">
    <source>
        <dbReference type="Proteomes" id="UP000247702"/>
    </source>
</evidence>
<comment type="caution">
    <text evidence="3">The sequence shown here is derived from an EMBL/GenBank/DDBJ whole genome shotgun (WGS) entry which is preliminary data.</text>
</comment>
<dbReference type="Pfam" id="PF07707">
    <property type="entry name" value="BACK"/>
    <property type="match status" value="1"/>
</dbReference>
<dbReference type="EMBL" id="BLAL01000169">
    <property type="protein sequence ID" value="GES87721.1"/>
    <property type="molecule type" value="Genomic_DNA"/>
</dbReference>
<dbReference type="Pfam" id="PF00651">
    <property type="entry name" value="BTB"/>
    <property type="match status" value="1"/>
</dbReference>
<dbReference type="AlphaFoldDB" id="A0A2Z6R7G4"/>
<dbReference type="EMBL" id="BEXD01001213">
    <property type="protein sequence ID" value="GBB92941.1"/>
    <property type="molecule type" value="Genomic_DNA"/>
</dbReference>
<dbReference type="PANTHER" id="PTHR45774:SF3">
    <property type="entry name" value="BTB (POZ) DOMAIN-CONTAINING 2B-RELATED"/>
    <property type="match status" value="1"/>
</dbReference>
<evidence type="ECO:0000313" key="3">
    <source>
        <dbReference type="EMBL" id="GBB92941.1"/>
    </source>
</evidence>
<dbReference type="SMART" id="SM00225">
    <property type="entry name" value="BTB"/>
    <property type="match status" value="1"/>
</dbReference>
<dbReference type="PROSITE" id="PS51886">
    <property type="entry name" value="TLDC"/>
    <property type="match status" value="1"/>
</dbReference>
<accession>A0A2Z6R7G4</accession>